<keyword evidence="1 2" id="KW-0175">Coiled coil</keyword>
<evidence type="ECO:0000256" key="2">
    <source>
        <dbReference type="SAM" id="Coils"/>
    </source>
</evidence>
<feature type="coiled-coil region" evidence="2">
    <location>
        <begin position="76"/>
        <end position="131"/>
    </location>
</feature>
<comment type="caution">
    <text evidence="5">The sequence shown here is derived from an EMBL/GenBank/DDBJ whole genome shotgun (WGS) entry which is preliminary data.</text>
</comment>
<dbReference type="InterPro" id="IPR049270">
    <property type="entry name" value="CFAP58_CC"/>
</dbReference>
<organism evidence="5 6">
    <name type="scientific">Tribonema minus</name>
    <dbReference type="NCBI Taxonomy" id="303371"/>
    <lineage>
        <taxon>Eukaryota</taxon>
        <taxon>Sar</taxon>
        <taxon>Stramenopiles</taxon>
        <taxon>Ochrophyta</taxon>
        <taxon>PX clade</taxon>
        <taxon>Xanthophyceae</taxon>
        <taxon>Tribonematales</taxon>
        <taxon>Tribonemataceae</taxon>
        <taxon>Tribonema</taxon>
    </lineage>
</organism>
<feature type="coiled-coil region" evidence="2">
    <location>
        <begin position="461"/>
        <end position="488"/>
    </location>
</feature>
<dbReference type="PANTHER" id="PTHR32083">
    <property type="entry name" value="CILIA AND FLAGELLA-ASSOCIATED PROTEIN 58-RELATED"/>
    <property type="match status" value="1"/>
</dbReference>
<evidence type="ECO:0000313" key="6">
    <source>
        <dbReference type="Proteomes" id="UP000664859"/>
    </source>
</evidence>
<dbReference type="EMBL" id="JAFCMP010000035">
    <property type="protein sequence ID" value="KAG5190299.1"/>
    <property type="molecule type" value="Genomic_DNA"/>
</dbReference>
<feature type="coiled-coil region" evidence="2">
    <location>
        <begin position="539"/>
        <end position="583"/>
    </location>
</feature>
<dbReference type="OrthoDB" id="10262929at2759"/>
<gene>
    <name evidence="5" type="ORF">JKP88DRAFT_256940</name>
</gene>
<feature type="coiled-coil region" evidence="2">
    <location>
        <begin position="346"/>
        <end position="418"/>
    </location>
</feature>
<feature type="domain" description="Cilia- and flagella-associated protein 58 central coiled coil" evidence="4">
    <location>
        <begin position="253"/>
        <end position="480"/>
    </location>
</feature>
<evidence type="ECO:0000259" key="4">
    <source>
        <dbReference type="Pfam" id="PF21771"/>
    </source>
</evidence>
<evidence type="ECO:0000256" key="1">
    <source>
        <dbReference type="ARBA" id="ARBA00023054"/>
    </source>
</evidence>
<feature type="compositionally biased region" description="Acidic residues" evidence="3">
    <location>
        <begin position="673"/>
        <end position="683"/>
    </location>
</feature>
<feature type="region of interest" description="Disordered" evidence="3">
    <location>
        <begin position="670"/>
        <end position="739"/>
    </location>
</feature>
<dbReference type="Pfam" id="PF21771">
    <property type="entry name" value="CFAP58_CC"/>
    <property type="match status" value="1"/>
</dbReference>
<evidence type="ECO:0000313" key="5">
    <source>
        <dbReference type="EMBL" id="KAG5190299.1"/>
    </source>
</evidence>
<dbReference type="AlphaFoldDB" id="A0A836CM07"/>
<name>A0A836CM07_9STRA</name>
<proteinExistence type="predicted"/>
<keyword evidence="6" id="KW-1185">Reference proteome</keyword>
<sequence>MLTERFWRCVCGQAEVQRELQLLAEADERDTERKQALSAKWEAACDAKRALDAALAAAAAALHKTQAEPERARKQADSVQRAAQALRLEVDRLEARAAEAQAELARMEAKRAEAEALRKSLAAKLELHRETIGHRQADVEAVSRSLDQERARHHELVTERVEIELKRKEADEAVRHESEAASALNKELHALKRKLRKKRGIAVSSAARAQTLMRRARRCRQDVDVGIARFLTQEGLEEGARGGLRALVDEADGLEADVLAWAAEEQRQDKLVALLSAQREFKASEAVRAAAAERDARASVKVKGLAVQDLAKRHHEATARLREFGALYDVVKGERNKYANLIQASNQALAEMCEKVKRERAALQQSQAQRDALRLESNKAASEYTGKQAEVEQQITEIERLNTIINGLERDMLRLKGRYEGAVEARNAAGVQLIDRNDELCVLYEKANLQEKTLEAGAAAVRAKEGELRMLRLQAEELARRLHAQRRSQPDVPRHDAAVARLQADLAEQRALSEQLGHDLEDPANAARWRDLGGADADQAQLAARIALLEARLSDKKEKLLERELVLEELAALTQRLRDAAGEGRGAAADLARRANAFQGRAAAAARAMMATVSELSMYQATAMRLQREKVSREAAVADGRARLDAGEAPSADAEREWRRRMRALLGAAAAADGDEADGEDAEAAPNAVRTTAPQRPNAYIPDEIGIPKPYGGLAPFRPQEPGSTMRHMRLPRPPQIEI</sequence>
<protein>
    <recommendedName>
        <fullName evidence="4">Cilia- and flagella-associated protein 58 central coiled coil domain-containing protein</fullName>
    </recommendedName>
</protein>
<evidence type="ECO:0000256" key="3">
    <source>
        <dbReference type="SAM" id="MobiDB-lite"/>
    </source>
</evidence>
<dbReference type="Proteomes" id="UP000664859">
    <property type="component" value="Unassembled WGS sequence"/>
</dbReference>
<accession>A0A836CM07</accession>
<dbReference type="GO" id="GO:0005856">
    <property type="term" value="C:cytoskeleton"/>
    <property type="evidence" value="ECO:0007669"/>
    <property type="project" value="TreeGrafter"/>
</dbReference>
<dbReference type="PANTHER" id="PTHR32083:SF34">
    <property type="entry name" value="COILED-COIL DOMAIN-CONTAINING PROTEIN 146"/>
    <property type="match status" value="1"/>
</dbReference>
<reference evidence="5" key="1">
    <citation type="submission" date="2021-02" db="EMBL/GenBank/DDBJ databases">
        <title>First Annotated Genome of the Yellow-green Alga Tribonema minus.</title>
        <authorList>
            <person name="Mahan K.M."/>
        </authorList>
    </citation>
    <scope>NUCLEOTIDE SEQUENCE</scope>
    <source>
        <strain evidence="5">UTEX B ZZ1240</strain>
    </source>
</reference>